<keyword evidence="1" id="KW-1133">Transmembrane helix</keyword>
<feature type="transmembrane region" description="Helical" evidence="1">
    <location>
        <begin position="141"/>
        <end position="159"/>
    </location>
</feature>
<reference evidence="2 3" key="1">
    <citation type="submission" date="2019-12" db="EMBL/GenBank/DDBJ databases">
        <authorList>
            <person name="Kim Y.S."/>
        </authorList>
    </citation>
    <scope>NUCLEOTIDE SEQUENCE [LARGE SCALE GENOMIC DNA]</scope>
    <source>
        <strain evidence="2 3">MMS17-SY077</strain>
    </source>
</reference>
<accession>A0A6I4NX96</accession>
<keyword evidence="1" id="KW-0472">Membrane</keyword>
<organism evidence="2 3">
    <name type="scientific">Agromyces seonyuensis</name>
    <dbReference type="NCBI Taxonomy" id="2662446"/>
    <lineage>
        <taxon>Bacteria</taxon>
        <taxon>Bacillati</taxon>
        <taxon>Actinomycetota</taxon>
        <taxon>Actinomycetes</taxon>
        <taxon>Micrococcales</taxon>
        <taxon>Microbacteriaceae</taxon>
        <taxon>Agromyces</taxon>
    </lineage>
</organism>
<evidence type="ECO:0000313" key="3">
    <source>
        <dbReference type="Proteomes" id="UP000438182"/>
    </source>
</evidence>
<feature type="transmembrane region" description="Helical" evidence="1">
    <location>
        <begin position="38"/>
        <end position="56"/>
    </location>
</feature>
<feature type="transmembrane region" description="Helical" evidence="1">
    <location>
        <begin position="62"/>
        <end position="80"/>
    </location>
</feature>
<proteinExistence type="predicted"/>
<dbReference type="Proteomes" id="UP000438182">
    <property type="component" value="Unassembled WGS sequence"/>
</dbReference>
<evidence type="ECO:0000313" key="2">
    <source>
        <dbReference type="EMBL" id="MWB98930.1"/>
    </source>
</evidence>
<feature type="transmembrane region" description="Helical" evidence="1">
    <location>
        <begin position="179"/>
        <end position="201"/>
    </location>
</feature>
<name>A0A6I4NX96_9MICO</name>
<protein>
    <submittedName>
        <fullName evidence="2">Uncharacterized protein</fullName>
    </submittedName>
</protein>
<dbReference type="EMBL" id="WSTA01000042">
    <property type="protein sequence ID" value="MWB98930.1"/>
    <property type="molecule type" value="Genomic_DNA"/>
</dbReference>
<dbReference type="AlphaFoldDB" id="A0A6I4NX96"/>
<keyword evidence="3" id="KW-1185">Reference proteome</keyword>
<sequence>MLPIDGSVVLGVTVSVALVASLVAALVLVLLARRSADTALLASAGAFVVTPLLVLASVEVAVAPVVGVVLALLGAATAVVGGDPLVRRILAAASPDDVREGAGGGILVEPQPRAAASAGPARVEAVEVLRGGTTIGYLERLGVVLAIIAGYPAAIAVIVAVKSVGRFSELATSAARERFIIGTLASLVWACTVGGLVALAMR</sequence>
<feature type="transmembrane region" description="Helical" evidence="1">
    <location>
        <begin position="6"/>
        <end position="31"/>
    </location>
</feature>
<gene>
    <name evidence="2" type="ORF">GB864_10270</name>
</gene>
<comment type="caution">
    <text evidence="2">The sequence shown here is derived from an EMBL/GenBank/DDBJ whole genome shotgun (WGS) entry which is preliminary data.</text>
</comment>
<keyword evidence="1" id="KW-0812">Transmembrane</keyword>
<evidence type="ECO:0000256" key="1">
    <source>
        <dbReference type="SAM" id="Phobius"/>
    </source>
</evidence>